<sequence>MPADSEAAGARYSYRPLGVRMVGLVAGLGLLAVCVGAWIAIGPDVRERFSFLQRATLVAIGVGIAVLVHALIRSRVRIRGDRVTVVNGYRRRDLDRAQVVALRMRRGAPWAEMDLADGTTIPVMAIQGSDGSRAVDAVRAVRRLLD</sequence>
<keyword evidence="1" id="KW-0812">Transmembrane</keyword>
<evidence type="ECO:0000313" key="4">
    <source>
        <dbReference type="Proteomes" id="UP000649179"/>
    </source>
</evidence>
<dbReference type="EMBL" id="BMKQ01000001">
    <property type="protein sequence ID" value="GGF35616.1"/>
    <property type="molecule type" value="Genomic_DNA"/>
</dbReference>
<reference evidence="3" key="1">
    <citation type="journal article" date="2014" name="Int. J. Syst. Evol. Microbiol.">
        <title>Complete genome sequence of Corynebacterium casei LMG S-19264T (=DSM 44701T), isolated from a smear-ripened cheese.</title>
        <authorList>
            <consortium name="US DOE Joint Genome Institute (JGI-PGF)"/>
            <person name="Walter F."/>
            <person name="Albersmeier A."/>
            <person name="Kalinowski J."/>
            <person name="Ruckert C."/>
        </authorList>
    </citation>
    <scope>NUCLEOTIDE SEQUENCE</scope>
    <source>
        <strain evidence="3">CGMCC 1.16067</strain>
    </source>
</reference>
<dbReference type="Pfam" id="PF10756">
    <property type="entry name" value="bPH_6"/>
    <property type="match status" value="1"/>
</dbReference>
<accession>A0A917BE80</accession>
<dbReference type="Proteomes" id="UP000649179">
    <property type="component" value="Unassembled WGS sequence"/>
</dbReference>
<feature type="domain" description="Low molecular weight protein antigen 6 PH" evidence="2">
    <location>
        <begin position="73"/>
        <end position="143"/>
    </location>
</feature>
<dbReference type="InterPro" id="IPR019692">
    <property type="entry name" value="CFP-6_PH"/>
</dbReference>
<feature type="transmembrane region" description="Helical" evidence="1">
    <location>
        <begin position="53"/>
        <end position="72"/>
    </location>
</feature>
<keyword evidence="4" id="KW-1185">Reference proteome</keyword>
<dbReference type="AlphaFoldDB" id="A0A917BE80"/>
<evidence type="ECO:0000256" key="1">
    <source>
        <dbReference type="SAM" id="Phobius"/>
    </source>
</evidence>
<evidence type="ECO:0000259" key="2">
    <source>
        <dbReference type="Pfam" id="PF10756"/>
    </source>
</evidence>
<proteinExistence type="predicted"/>
<organism evidence="3 4">
    <name type="scientific">Marmoricola endophyticus</name>
    <dbReference type="NCBI Taxonomy" id="2040280"/>
    <lineage>
        <taxon>Bacteria</taxon>
        <taxon>Bacillati</taxon>
        <taxon>Actinomycetota</taxon>
        <taxon>Actinomycetes</taxon>
        <taxon>Propionibacteriales</taxon>
        <taxon>Nocardioidaceae</taxon>
        <taxon>Marmoricola</taxon>
    </lineage>
</organism>
<keyword evidence="1" id="KW-0472">Membrane</keyword>
<reference evidence="3" key="2">
    <citation type="submission" date="2020-09" db="EMBL/GenBank/DDBJ databases">
        <authorList>
            <person name="Sun Q."/>
            <person name="Zhou Y."/>
        </authorList>
    </citation>
    <scope>NUCLEOTIDE SEQUENCE</scope>
    <source>
        <strain evidence="3">CGMCC 1.16067</strain>
    </source>
</reference>
<dbReference type="RefSeq" id="WP_188778168.1">
    <property type="nucleotide sequence ID" value="NZ_BMKQ01000001.1"/>
</dbReference>
<protein>
    <recommendedName>
        <fullName evidence="2">Low molecular weight protein antigen 6 PH domain-containing protein</fullName>
    </recommendedName>
</protein>
<evidence type="ECO:0000313" key="3">
    <source>
        <dbReference type="EMBL" id="GGF35616.1"/>
    </source>
</evidence>
<comment type="caution">
    <text evidence="3">The sequence shown here is derived from an EMBL/GenBank/DDBJ whole genome shotgun (WGS) entry which is preliminary data.</text>
</comment>
<name>A0A917BE80_9ACTN</name>
<feature type="transmembrane region" description="Helical" evidence="1">
    <location>
        <begin position="21"/>
        <end position="41"/>
    </location>
</feature>
<keyword evidence="1" id="KW-1133">Transmembrane helix</keyword>
<gene>
    <name evidence="3" type="ORF">GCM10011519_06400</name>
</gene>